<organism evidence="2 3">
    <name type="scientific">Protopolystoma xenopodis</name>
    <dbReference type="NCBI Taxonomy" id="117903"/>
    <lineage>
        <taxon>Eukaryota</taxon>
        <taxon>Metazoa</taxon>
        <taxon>Spiralia</taxon>
        <taxon>Lophotrochozoa</taxon>
        <taxon>Platyhelminthes</taxon>
        <taxon>Monogenea</taxon>
        <taxon>Polyopisthocotylea</taxon>
        <taxon>Polystomatidea</taxon>
        <taxon>Polystomatidae</taxon>
        <taxon>Protopolystoma</taxon>
    </lineage>
</organism>
<accession>A0A448WTP8</accession>
<evidence type="ECO:0000313" key="2">
    <source>
        <dbReference type="EMBL" id="VEL20047.1"/>
    </source>
</evidence>
<gene>
    <name evidence="2" type="ORF">PXEA_LOCUS13487</name>
</gene>
<comment type="caution">
    <text evidence="2">The sequence shown here is derived from an EMBL/GenBank/DDBJ whole genome shotgun (WGS) entry which is preliminary data.</text>
</comment>
<evidence type="ECO:0000313" key="3">
    <source>
        <dbReference type="Proteomes" id="UP000784294"/>
    </source>
</evidence>
<reference evidence="2" key="1">
    <citation type="submission" date="2018-11" db="EMBL/GenBank/DDBJ databases">
        <authorList>
            <consortium name="Pathogen Informatics"/>
        </authorList>
    </citation>
    <scope>NUCLEOTIDE SEQUENCE</scope>
</reference>
<evidence type="ECO:0000256" key="1">
    <source>
        <dbReference type="SAM" id="MobiDB-lite"/>
    </source>
</evidence>
<name>A0A448WTP8_9PLAT</name>
<keyword evidence="3" id="KW-1185">Reference proteome</keyword>
<protein>
    <submittedName>
        <fullName evidence="2">Uncharacterized protein</fullName>
    </submittedName>
</protein>
<sequence>MELIRSHWPSLRGLLFATLHILPQITLLLLSFHLCTSLDRCTRLPLRPTSEPVVPSKLSHYSSQLK</sequence>
<dbReference type="EMBL" id="CAAALY010044461">
    <property type="protein sequence ID" value="VEL20047.1"/>
    <property type="molecule type" value="Genomic_DNA"/>
</dbReference>
<feature type="region of interest" description="Disordered" evidence="1">
    <location>
        <begin position="46"/>
        <end position="66"/>
    </location>
</feature>
<dbReference type="AlphaFoldDB" id="A0A448WTP8"/>
<proteinExistence type="predicted"/>
<dbReference type="Proteomes" id="UP000784294">
    <property type="component" value="Unassembled WGS sequence"/>
</dbReference>